<evidence type="ECO:0000313" key="3">
    <source>
        <dbReference type="Proteomes" id="UP000181898"/>
    </source>
</evidence>
<feature type="transmembrane region" description="Helical" evidence="1">
    <location>
        <begin position="285"/>
        <end position="306"/>
    </location>
</feature>
<feature type="transmembrane region" description="Helical" evidence="1">
    <location>
        <begin position="29"/>
        <end position="46"/>
    </location>
</feature>
<dbReference type="RefSeq" id="WP_072555368.1">
    <property type="nucleotide sequence ID" value="NZ_CP018155.1"/>
</dbReference>
<feature type="transmembrane region" description="Helical" evidence="1">
    <location>
        <begin position="121"/>
        <end position="141"/>
    </location>
</feature>
<dbReference type="KEGG" id="ten:LPB136_06575"/>
<reference evidence="2 3" key="1">
    <citation type="submission" date="2016-11" db="EMBL/GenBank/DDBJ databases">
        <title>Tenacibaculum sp. LPB0136, isolated from marine environment.</title>
        <authorList>
            <person name="Kim E."/>
            <person name="Yi H."/>
        </authorList>
    </citation>
    <scope>NUCLEOTIDE SEQUENCE [LARGE SCALE GENOMIC DNA]</scope>
    <source>
        <strain evidence="2 3">LPB0136</strain>
    </source>
</reference>
<feature type="transmembrane region" description="Helical" evidence="1">
    <location>
        <begin position="429"/>
        <end position="449"/>
    </location>
</feature>
<feature type="transmembrane region" description="Helical" evidence="1">
    <location>
        <begin position="51"/>
        <end position="71"/>
    </location>
</feature>
<feature type="transmembrane region" description="Helical" evidence="1">
    <location>
        <begin position="156"/>
        <end position="173"/>
    </location>
</feature>
<feature type="transmembrane region" description="Helical" evidence="1">
    <location>
        <begin position="7"/>
        <end position="23"/>
    </location>
</feature>
<feature type="transmembrane region" description="Helical" evidence="1">
    <location>
        <begin position="246"/>
        <end position="279"/>
    </location>
</feature>
<dbReference type="Proteomes" id="UP000181898">
    <property type="component" value="Chromosome"/>
</dbReference>
<evidence type="ECO:0000313" key="2">
    <source>
        <dbReference type="EMBL" id="APG65042.1"/>
    </source>
</evidence>
<keyword evidence="3" id="KW-1185">Reference proteome</keyword>
<feature type="transmembrane region" description="Helical" evidence="1">
    <location>
        <begin position="180"/>
        <end position="204"/>
    </location>
</feature>
<gene>
    <name evidence="2" type="ORF">LPB136_06575</name>
</gene>
<keyword evidence="1" id="KW-1133">Transmembrane helix</keyword>
<name>A0A1L3JIX7_9FLAO</name>
<organism evidence="2 3">
    <name type="scientific">Tenacibaculum todarodis</name>
    <dbReference type="NCBI Taxonomy" id="1850252"/>
    <lineage>
        <taxon>Bacteria</taxon>
        <taxon>Pseudomonadati</taxon>
        <taxon>Bacteroidota</taxon>
        <taxon>Flavobacteriia</taxon>
        <taxon>Flavobacteriales</taxon>
        <taxon>Flavobacteriaceae</taxon>
        <taxon>Tenacibaculum</taxon>
    </lineage>
</organism>
<dbReference type="EMBL" id="CP018155">
    <property type="protein sequence ID" value="APG65042.1"/>
    <property type="molecule type" value="Genomic_DNA"/>
</dbReference>
<dbReference type="STRING" id="1850252.LPB136_06575"/>
<protein>
    <recommendedName>
        <fullName evidence="4">O-antigen polymerase</fullName>
    </recommendedName>
</protein>
<sequence length="481" mass="54170">MKENSNTYYLYAIIITIVAYIINDSNIKAASIALFLFGAVLSIVNVKKGLLFFFFISLAFSDFTFEGVFGAGSGEEGAKLGGVYMASFGGLTIMVLWSLILFIVLFSKKIAFSIKKINSNFFFKIFIIVFVFSFLGMVFNVTSSANYAVQTAFSDVRIFVNTIVGFLTIHVLVNSKKELIVFFNCFVIILVTQLAITIVSSYIISSTRTISNFFSGTESYLAGVIFLYVLMNLINNKGVGIFKRKLFLISVMLIIILFSLIVASRGRLLGLVVAILIYMVFSKKIGYVLLLPVLMLASINIVELINPNFYNYFMWKINTFNPGEGDSSRVRYISLINIMYELLENPYYLVFGKGLGGYFEAIHMPFDIALGKGSFNLKWIAEGKFYKPHGIIMYSLLKYGLVMSSILFFSVGQYVSKNLFKSFRQADNILKYISIALLINIPFIFITMFSSKLQIMFGMVVAFAQISITLMKIEKKDRLNA</sequence>
<proteinExistence type="predicted"/>
<keyword evidence="1" id="KW-0472">Membrane</keyword>
<evidence type="ECO:0008006" key="4">
    <source>
        <dbReference type="Google" id="ProtNLM"/>
    </source>
</evidence>
<evidence type="ECO:0000256" key="1">
    <source>
        <dbReference type="SAM" id="Phobius"/>
    </source>
</evidence>
<dbReference type="AlphaFoldDB" id="A0A1L3JIX7"/>
<feature type="transmembrane region" description="Helical" evidence="1">
    <location>
        <begin position="347"/>
        <end position="371"/>
    </location>
</feature>
<accession>A0A1L3JIX7</accession>
<feature type="transmembrane region" description="Helical" evidence="1">
    <location>
        <begin position="391"/>
        <end position="409"/>
    </location>
</feature>
<feature type="transmembrane region" description="Helical" evidence="1">
    <location>
        <begin position="455"/>
        <end position="473"/>
    </location>
</feature>
<feature type="transmembrane region" description="Helical" evidence="1">
    <location>
        <begin position="83"/>
        <end position="106"/>
    </location>
</feature>
<keyword evidence="1" id="KW-0812">Transmembrane</keyword>
<feature type="transmembrane region" description="Helical" evidence="1">
    <location>
        <begin position="210"/>
        <end position="234"/>
    </location>
</feature>